<dbReference type="Gene3D" id="3.90.550.10">
    <property type="entry name" value="Spore Coat Polysaccharide Biosynthesis Protein SpsA, Chain A"/>
    <property type="match status" value="1"/>
</dbReference>
<keyword evidence="2" id="KW-0808">Transferase</keyword>
<sequence>MKLSIVILNYKVPHHLMLCLDSVTKAIEHLDAEIIVVDNKSEDESCEFVKTFFPNIILISNTENLGFSKGNNIGVKQAKGEYLCILNPDTVLPEDCFTELLVFHKELQNPGAIGIQLIDGSGEFLKESKRNVPTPKVALMKLLGNCTQYYNLELNQNEKGKTDILVGAFMFMKTSLYRQVNGFDEDYFMYGEDIDLSYRILKAGFQNYYFGEIQAVHFKGESTTKDQVYLNRFFNAMYIFYKKHFKNYKTSFKLVKQIFKLTKTIEEIRLKSLKAIDTSKRNTLIITEDSCFTRQIKSKRAYEVNCANKIPKEFTDTFIIFDTEFISYKDSIEILINNKLKNNIFRYRPSKQNFIIGSESKHFKGEILKLNE</sequence>
<dbReference type="SUPFAM" id="SSF53448">
    <property type="entry name" value="Nucleotide-diphospho-sugar transferases"/>
    <property type="match status" value="1"/>
</dbReference>
<dbReference type="eggNOG" id="COG1216">
    <property type="taxonomic scope" value="Bacteria"/>
</dbReference>
<protein>
    <submittedName>
        <fullName evidence="2">Glycosyltransferase, GTA type superfamily protein</fullName>
    </submittedName>
</protein>
<dbReference type="PANTHER" id="PTHR43179:SF7">
    <property type="entry name" value="RHAMNOSYLTRANSFERASE WBBL"/>
    <property type="match status" value="1"/>
</dbReference>
<keyword evidence="3" id="KW-1185">Reference proteome</keyword>
<evidence type="ECO:0000259" key="1">
    <source>
        <dbReference type="Pfam" id="PF00535"/>
    </source>
</evidence>
<dbReference type="Pfam" id="PF00535">
    <property type="entry name" value="Glycos_transf_2"/>
    <property type="match status" value="1"/>
</dbReference>
<evidence type="ECO:0000313" key="2">
    <source>
        <dbReference type="EMBL" id="EMY81931.1"/>
    </source>
</evidence>
<proteinExistence type="predicted"/>
<dbReference type="CDD" id="cd04186">
    <property type="entry name" value="GT_2_like_c"/>
    <property type="match status" value="1"/>
</dbReference>
<name>N1WNR9_9FLAO</name>
<dbReference type="InterPro" id="IPR029044">
    <property type="entry name" value="Nucleotide-diphossugar_trans"/>
</dbReference>
<dbReference type="InterPro" id="IPR001173">
    <property type="entry name" value="Glyco_trans_2-like"/>
</dbReference>
<accession>N1WNR9</accession>
<dbReference type="Proteomes" id="UP000012317">
    <property type="component" value="Unassembled WGS sequence"/>
</dbReference>
<gene>
    <name evidence="2" type="ORF">pgond44_05305</name>
</gene>
<dbReference type="STRING" id="1189619.pgond44_05305"/>
<dbReference type="PANTHER" id="PTHR43179">
    <property type="entry name" value="RHAMNOSYLTRANSFERASE WBBL"/>
    <property type="match status" value="1"/>
</dbReference>
<dbReference type="RefSeq" id="WP_003437589.1">
    <property type="nucleotide sequence ID" value="NZ_APLF01000004.1"/>
</dbReference>
<dbReference type="AlphaFoldDB" id="N1WNR9"/>
<evidence type="ECO:0000313" key="3">
    <source>
        <dbReference type="Proteomes" id="UP000012317"/>
    </source>
</evidence>
<feature type="domain" description="Glycosyltransferase 2-like" evidence="1">
    <location>
        <begin position="4"/>
        <end position="178"/>
    </location>
</feature>
<comment type="caution">
    <text evidence="2">The sequence shown here is derived from an EMBL/GenBank/DDBJ whole genome shotgun (WGS) entry which is preliminary data.</text>
</comment>
<dbReference type="GO" id="GO:0016740">
    <property type="term" value="F:transferase activity"/>
    <property type="evidence" value="ECO:0007669"/>
    <property type="project" value="UniProtKB-KW"/>
</dbReference>
<dbReference type="PATRIC" id="fig|1189619.4.peg.1098"/>
<reference evidence="2 3" key="1">
    <citation type="journal article" date="2014" name="Genome Biol. Evol.">
        <title>Extensive gene acquisition in the extremely psychrophilic bacterial species Psychroflexus torquis and the link to sea-ice ecosystem specialism.</title>
        <authorList>
            <person name="Feng S."/>
            <person name="Powell S.M."/>
            <person name="Wilson R."/>
            <person name="Bowman J.P."/>
        </authorList>
    </citation>
    <scope>NUCLEOTIDE SEQUENCE [LARGE SCALE GENOMIC DNA]</scope>
    <source>
        <strain evidence="2 3">ACAM 44</strain>
    </source>
</reference>
<dbReference type="EMBL" id="APLF01000004">
    <property type="protein sequence ID" value="EMY81931.1"/>
    <property type="molecule type" value="Genomic_DNA"/>
</dbReference>
<organism evidence="2 3">
    <name type="scientific">Psychroflexus gondwanensis ACAM 44</name>
    <dbReference type="NCBI Taxonomy" id="1189619"/>
    <lineage>
        <taxon>Bacteria</taxon>
        <taxon>Pseudomonadati</taxon>
        <taxon>Bacteroidota</taxon>
        <taxon>Flavobacteriia</taxon>
        <taxon>Flavobacteriales</taxon>
        <taxon>Flavobacteriaceae</taxon>
        <taxon>Psychroflexus</taxon>
    </lineage>
</organism>